<evidence type="ECO:0000313" key="2">
    <source>
        <dbReference type="EMBL" id="MPD01230.1"/>
    </source>
</evidence>
<feature type="compositionally biased region" description="Polar residues" evidence="1">
    <location>
        <begin position="32"/>
        <end position="42"/>
    </location>
</feature>
<dbReference type="Proteomes" id="UP000324222">
    <property type="component" value="Unassembled WGS sequence"/>
</dbReference>
<dbReference type="EMBL" id="VSRR010126248">
    <property type="protein sequence ID" value="MPD01230.1"/>
    <property type="molecule type" value="Genomic_DNA"/>
</dbReference>
<protein>
    <submittedName>
        <fullName evidence="2">Uncharacterized protein</fullName>
    </submittedName>
</protein>
<evidence type="ECO:0000313" key="3">
    <source>
        <dbReference type="Proteomes" id="UP000324222"/>
    </source>
</evidence>
<keyword evidence="3" id="KW-1185">Reference proteome</keyword>
<comment type="caution">
    <text evidence="2">The sequence shown here is derived from an EMBL/GenBank/DDBJ whole genome shotgun (WGS) entry which is preliminary data.</text>
</comment>
<reference evidence="2 3" key="1">
    <citation type="submission" date="2019-05" db="EMBL/GenBank/DDBJ databases">
        <title>Another draft genome of Portunus trituberculatus and its Hox gene families provides insights of decapod evolution.</title>
        <authorList>
            <person name="Jeong J.-H."/>
            <person name="Song I."/>
            <person name="Kim S."/>
            <person name="Choi T."/>
            <person name="Kim D."/>
            <person name="Ryu S."/>
            <person name="Kim W."/>
        </authorList>
    </citation>
    <scope>NUCLEOTIDE SEQUENCE [LARGE SCALE GENOMIC DNA]</scope>
    <source>
        <tissue evidence="2">Muscle</tissue>
    </source>
</reference>
<dbReference type="AlphaFoldDB" id="A0A5B7K2K4"/>
<accession>A0A5B7K2K4</accession>
<gene>
    <name evidence="2" type="ORF">E2C01_096748</name>
</gene>
<sequence length="63" mass="6650">MNMKKSQKETRREGGGGGGEGGGGGGRGGQPEDQSPGQTKGEATQRYRRALITKTDGKRLLFQ</sequence>
<organism evidence="2 3">
    <name type="scientific">Portunus trituberculatus</name>
    <name type="common">Swimming crab</name>
    <name type="synonym">Neptunus trituberculatus</name>
    <dbReference type="NCBI Taxonomy" id="210409"/>
    <lineage>
        <taxon>Eukaryota</taxon>
        <taxon>Metazoa</taxon>
        <taxon>Ecdysozoa</taxon>
        <taxon>Arthropoda</taxon>
        <taxon>Crustacea</taxon>
        <taxon>Multicrustacea</taxon>
        <taxon>Malacostraca</taxon>
        <taxon>Eumalacostraca</taxon>
        <taxon>Eucarida</taxon>
        <taxon>Decapoda</taxon>
        <taxon>Pleocyemata</taxon>
        <taxon>Brachyura</taxon>
        <taxon>Eubrachyura</taxon>
        <taxon>Portunoidea</taxon>
        <taxon>Portunidae</taxon>
        <taxon>Portuninae</taxon>
        <taxon>Portunus</taxon>
    </lineage>
</organism>
<name>A0A5B7K2K4_PORTR</name>
<feature type="compositionally biased region" description="Basic and acidic residues" evidence="1">
    <location>
        <begin position="1"/>
        <end position="14"/>
    </location>
</feature>
<feature type="region of interest" description="Disordered" evidence="1">
    <location>
        <begin position="1"/>
        <end position="63"/>
    </location>
</feature>
<feature type="compositionally biased region" description="Gly residues" evidence="1">
    <location>
        <begin position="15"/>
        <end position="29"/>
    </location>
</feature>
<evidence type="ECO:0000256" key="1">
    <source>
        <dbReference type="SAM" id="MobiDB-lite"/>
    </source>
</evidence>
<proteinExistence type="predicted"/>